<proteinExistence type="inferred from homology"/>
<evidence type="ECO:0000256" key="13">
    <source>
        <dbReference type="PIRSR" id="PIRSR000239-1"/>
    </source>
</evidence>
<dbReference type="FunFam" id="3.40.30.10:FF:000007">
    <property type="entry name" value="Thioredoxin-dependent thiol peroxidase"/>
    <property type="match status" value="1"/>
</dbReference>
<reference evidence="15 16" key="1">
    <citation type="submission" date="2019-02" db="EMBL/GenBank/DDBJ databases">
        <title>Genomic Encyclopedia of Type Strains, Phase IV (KMG-IV): sequencing the most valuable type-strain genomes for metagenomic binning, comparative biology and taxonomic classification.</title>
        <authorList>
            <person name="Goeker M."/>
        </authorList>
    </citation>
    <scope>NUCLEOTIDE SEQUENCE [LARGE SCALE GENOMIC DNA]</scope>
    <source>
        <strain evidence="15 16">DSM 17196</strain>
    </source>
</reference>
<dbReference type="RefSeq" id="WP_130286743.1">
    <property type="nucleotide sequence ID" value="NZ_SGXE01000002.1"/>
</dbReference>
<dbReference type="SUPFAM" id="SSF52833">
    <property type="entry name" value="Thioredoxin-like"/>
    <property type="match status" value="1"/>
</dbReference>
<keyword evidence="8" id="KW-0676">Redox-active center</keyword>
<organism evidence="15 16">
    <name type="scientific">Aquimarina brevivitae</name>
    <dbReference type="NCBI Taxonomy" id="323412"/>
    <lineage>
        <taxon>Bacteria</taxon>
        <taxon>Pseudomonadati</taxon>
        <taxon>Bacteroidota</taxon>
        <taxon>Flavobacteriia</taxon>
        <taxon>Flavobacteriales</taxon>
        <taxon>Flavobacteriaceae</taxon>
        <taxon>Aquimarina</taxon>
    </lineage>
</organism>
<keyword evidence="16" id="KW-1185">Reference proteome</keyword>
<feature type="active site" description="Cysteine sulfenic acid (-SOH) intermediate; for peroxidase activity" evidence="13">
    <location>
        <position position="46"/>
    </location>
</feature>
<dbReference type="NCBIfam" id="NF006960">
    <property type="entry name" value="PRK09437.1"/>
    <property type="match status" value="1"/>
</dbReference>
<evidence type="ECO:0000256" key="12">
    <source>
        <dbReference type="ARBA" id="ARBA00049091"/>
    </source>
</evidence>
<dbReference type="GO" id="GO:0034599">
    <property type="term" value="P:cellular response to oxidative stress"/>
    <property type="evidence" value="ECO:0007669"/>
    <property type="project" value="TreeGrafter"/>
</dbReference>
<dbReference type="PROSITE" id="PS51352">
    <property type="entry name" value="THIOREDOXIN_2"/>
    <property type="match status" value="1"/>
</dbReference>
<dbReference type="Pfam" id="PF00578">
    <property type="entry name" value="AhpC-TSA"/>
    <property type="match status" value="1"/>
</dbReference>
<keyword evidence="7" id="KW-1015">Disulfide bond</keyword>
<keyword evidence="5" id="KW-0049">Antioxidant</keyword>
<keyword evidence="6" id="KW-0560">Oxidoreductase</keyword>
<evidence type="ECO:0000256" key="11">
    <source>
        <dbReference type="ARBA" id="ARBA00042639"/>
    </source>
</evidence>
<dbReference type="InterPro" id="IPR024706">
    <property type="entry name" value="Peroxiredoxin_AhpC-typ"/>
</dbReference>
<dbReference type="PIRSF" id="PIRSF000239">
    <property type="entry name" value="AHPC"/>
    <property type="match status" value="1"/>
</dbReference>
<keyword evidence="4" id="KW-0575">Peroxidase</keyword>
<evidence type="ECO:0000313" key="15">
    <source>
        <dbReference type="EMBL" id="RZS93625.1"/>
    </source>
</evidence>
<evidence type="ECO:0000259" key="14">
    <source>
        <dbReference type="PROSITE" id="PS51352"/>
    </source>
</evidence>
<name>A0A4Q7P1M7_9FLAO</name>
<dbReference type="InterPro" id="IPR050924">
    <property type="entry name" value="Peroxiredoxin_BCP/PrxQ"/>
</dbReference>
<sequence length="149" mass="16706">MTTLSKGDNAPNFEAKDQDGNTITLADYKGKKLVVFFYPKASTPGCTAEACNLKDNYQTFQSKGYEILGVSADSPKRQQNFKNKYELPYPLLADEDKKVIEAFGVWGPKKFMGKEYDGIHRTTFVIDEKGVIEEVISKVKTKDHAAQIL</sequence>
<evidence type="ECO:0000256" key="8">
    <source>
        <dbReference type="ARBA" id="ARBA00023284"/>
    </source>
</evidence>
<evidence type="ECO:0000256" key="3">
    <source>
        <dbReference type="ARBA" id="ARBA00013017"/>
    </source>
</evidence>
<dbReference type="OrthoDB" id="9812811at2"/>
<dbReference type="GO" id="GO:0005737">
    <property type="term" value="C:cytoplasm"/>
    <property type="evidence" value="ECO:0007669"/>
    <property type="project" value="TreeGrafter"/>
</dbReference>
<dbReference type="GO" id="GO:0045454">
    <property type="term" value="P:cell redox homeostasis"/>
    <property type="evidence" value="ECO:0007669"/>
    <property type="project" value="TreeGrafter"/>
</dbReference>
<comment type="similarity">
    <text evidence="10">Belongs to the peroxiredoxin family. BCP/PrxQ subfamily.</text>
</comment>
<comment type="catalytic activity">
    <reaction evidence="12">
        <text>a hydroperoxide + [thioredoxin]-dithiol = an alcohol + [thioredoxin]-disulfide + H2O</text>
        <dbReference type="Rhea" id="RHEA:62620"/>
        <dbReference type="Rhea" id="RHEA-COMP:10698"/>
        <dbReference type="Rhea" id="RHEA-COMP:10700"/>
        <dbReference type="ChEBI" id="CHEBI:15377"/>
        <dbReference type="ChEBI" id="CHEBI:29950"/>
        <dbReference type="ChEBI" id="CHEBI:30879"/>
        <dbReference type="ChEBI" id="CHEBI:35924"/>
        <dbReference type="ChEBI" id="CHEBI:50058"/>
        <dbReference type="EC" id="1.11.1.24"/>
    </reaction>
</comment>
<evidence type="ECO:0000256" key="1">
    <source>
        <dbReference type="ARBA" id="ARBA00003330"/>
    </source>
</evidence>
<dbReference type="InterPro" id="IPR036249">
    <property type="entry name" value="Thioredoxin-like_sf"/>
</dbReference>
<comment type="caution">
    <text evidence="15">The sequence shown here is derived from an EMBL/GenBank/DDBJ whole genome shotgun (WGS) entry which is preliminary data.</text>
</comment>
<evidence type="ECO:0000256" key="5">
    <source>
        <dbReference type="ARBA" id="ARBA00022862"/>
    </source>
</evidence>
<dbReference type="Proteomes" id="UP000292262">
    <property type="component" value="Unassembled WGS sequence"/>
</dbReference>
<dbReference type="InterPro" id="IPR013766">
    <property type="entry name" value="Thioredoxin_domain"/>
</dbReference>
<evidence type="ECO:0000256" key="6">
    <source>
        <dbReference type="ARBA" id="ARBA00023002"/>
    </source>
</evidence>
<evidence type="ECO:0000256" key="7">
    <source>
        <dbReference type="ARBA" id="ARBA00023157"/>
    </source>
</evidence>
<dbReference type="EMBL" id="SGXE01000002">
    <property type="protein sequence ID" value="RZS93625.1"/>
    <property type="molecule type" value="Genomic_DNA"/>
</dbReference>
<evidence type="ECO:0000256" key="10">
    <source>
        <dbReference type="ARBA" id="ARBA00038489"/>
    </source>
</evidence>
<dbReference type="PANTHER" id="PTHR42801">
    <property type="entry name" value="THIOREDOXIN-DEPENDENT PEROXIDE REDUCTASE"/>
    <property type="match status" value="1"/>
</dbReference>
<evidence type="ECO:0000256" key="9">
    <source>
        <dbReference type="ARBA" id="ARBA00032824"/>
    </source>
</evidence>
<gene>
    <name evidence="15" type="ORF">EV197_2205</name>
</gene>
<protein>
    <recommendedName>
        <fullName evidence="3">thioredoxin-dependent peroxiredoxin</fullName>
        <ecNumber evidence="3">1.11.1.24</ecNumber>
    </recommendedName>
    <alternativeName>
        <fullName evidence="9">Thioredoxin peroxidase</fullName>
    </alternativeName>
    <alternativeName>
        <fullName evidence="11">Thioredoxin-dependent peroxiredoxin Bcp</fullName>
    </alternativeName>
</protein>
<comment type="function">
    <text evidence="1">Thiol-specific peroxidase that catalyzes the reduction of hydrogen peroxide and organic hydroperoxides to water and alcohols, respectively. Plays a role in cell protection against oxidative stress by detoxifying peroxides and as sensor of hydrogen peroxide-mediated signaling events.</text>
</comment>
<evidence type="ECO:0000256" key="2">
    <source>
        <dbReference type="ARBA" id="ARBA00011245"/>
    </source>
</evidence>
<dbReference type="CDD" id="cd03017">
    <property type="entry name" value="PRX_BCP"/>
    <property type="match status" value="1"/>
</dbReference>
<evidence type="ECO:0000256" key="4">
    <source>
        <dbReference type="ARBA" id="ARBA00022559"/>
    </source>
</evidence>
<dbReference type="GO" id="GO:0008379">
    <property type="term" value="F:thioredoxin peroxidase activity"/>
    <property type="evidence" value="ECO:0007669"/>
    <property type="project" value="TreeGrafter"/>
</dbReference>
<dbReference type="InterPro" id="IPR000866">
    <property type="entry name" value="AhpC/TSA"/>
</dbReference>
<dbReference type="Gene3D" id="3.40.30.10">
    <property type="entry name" value="Glutaredoxin"/>
    <property type="match status" value="1"/>
</dbReference>
<feature type="domain" description="Thioredoxin" evidence="14">
    <location>
        <begin position="4"/>
        <end position="149"/>
    </location>
</feature>
<dbReference type="PANTHER" id="PTHR42801:SF4">
    <property type="entry name" value="AHPC_TSA FAMILY PROTEIN"/>
    <property type="match status" value="1"/>
</dbReference>
<dbReference type="AlphaFoldDB" id="A0A4Q7P1M7"/>
<dbReference type="EC" id="1.11.1.24" evidence="3"/>
<comment type="subunit">
    <text evidence="2">Monomer.</text>
</comment>
<accession>A0A4Q7P1M7</accession>
<evidence type="ECO:0000313" key="16">
    <source>
        <dbReference type="Proteomes" id="UP000292262"/>
    </source>
</evidence>